<dbReference type="HOGENOM" id="CLU_006886_0_0_1"/>
<evidence type="ECO:0000313" key="4">
    <source>
        <dbReference type="EnsemblMetazoa" id="ISCW015154-PA"/>
    </source>
</evidence>
<evidence type="ECO:0000259" key="1">
    <source>
        <dbReference type="Pfam" id="PF21787"/>
    </source>
</evidence>
<dbReference type="EnsemblMetazoa" id="ISCW015154-RA">
    <property type="protein sequence ID" value="ISCW015154-PA"/>
    <property type="gene ID" value="ISCW015154"/>
</dbReference>
<dbReference type="Pfam" id="PF21788">
    <property type="entry name" value="TNP-like_GBD"/>
    <property type="match status" value="1"/>
</dbReference>
<reference evidence="3 5" key="1">
    <citation type="submission" date="2008-03" db="EMBL/GenBank/DDBJ databases">
        <title>Annotation of Ixodes scapularis.</title>
        <authorList>
            <consortium name="Ixodes scapularis Genome Project Consortium"/>
            <person name="Caler E."/>
            <person name="Hannick L.I."/>
            <person name="Bidwell S."/>
            <person name="Joardar V."/>
            <person name="Thiagarajan M."/>
            <person name="Amedeo P."/>
            <person name="Galinsky K.J."/>
            <person name="Schobel S."/>
            <person name="Inman J."/>
            <person name="Hostetler J."/>
            <person name="Miller J."/>
            <person name="Hammond M."/>
            <person name="Megy K."/>
            <person name="Lawson D."/>
            <person name="Kodira C."/>
            <person name="Sutton G."/>
            <person name="Meyer J."/>
            <person name="Hill C.A."/>
            <person name="Birren B."/>
            <person name="Nene V."/>
            <person name="Collins F."/>
            <person name="Alarcon-Chaidez F."/>
            <person name="Wikel S."/>
            <person name="Strausberg R."/>
        </authorList>
    </citation>
    <scope>NUCLEOTIDE SEQUENCE [LARGE SCALE GENOMIC DNA]</scope>
    <source>
        <strain evidence="5">Wikel</strain>
        <strain evidence="3">Wikel colony</strain>
    </source>
</reference>
<gene>
    <name evidence="4" type="primary">8044022</name>
    <name evidence="3" type="ORF">IscW_ISCW015154</name>
</gene>
<reference evidence="4" key="2">
    <citation type="submission" date="2020-05" db="UniProtKB">
        <authorList>
            <consortium name="EnsemblMetazoa"/>
        </authorList>
    </citation>
    <scope>IDENTIFICATION</scope>
    <source>
        <strain evidence="4">wikel</strain>
    </source>
</reference>
<evidence type="ECO:0000259" key="2">
    <source>
        <dbReference type="Pfam" id="PF21788"/>
    </source>
</evidence>
<organism>
    <name type="scientific">Ixodes scapularis</name>
    <name type="common">Black-legged tick</name>
    <name type="synonym">Deer tick</name>
    <dbReference type="NCBI Taxonomy" id="6945"/>
    <lineage>
        <taxon>Eukaryota</taxon>
        <taxon>Metazoa</taxon>
        <taxon>Ecdysozoa</taxon>
        <taxon>Arthropoda</taxon>
        <taxon>Chelicerata</taxon>
        <taxon>Arachnida</taxon>
        <taxon>Acari</taxon>
        <taxon>Parasitiformes</taxon>
        <taxon>Ixodida</taxon>
        <taxon>Ixodoidea</taxon>
        <taxon>Ixodidae</taxon>
        <taxon>Ixodinae</taxon>
        <taxon>Ixodes</taxon>
    </lineage>
</organism>
<evidence type="ECO:0000313" key="5">
    <source>
        <dbReference type="Proteomes" id="UP000001555"/>
    </source>
</evidence>
<dbReference type="OrthoDB" id="6432529at2759"/>
<accession>B7QNR5</accession>
<dbReference type="Pfam" id="PF21787">
    <property type="entry name" value="TNP-like_RNaseH_N"/>
    <property type="match status" value="1"/>
</dbReference>
<dbReference type="PaxDb" id="6945-B7QNR5"/>
<feature type="domain" description="Transposable element P transposase-like GTP-binding insertion" evidence="2">
    <location>
        <begin position="217"/>
        <end position="327"/>
    </location>
</feature>
<evidence type="ECO:0000313" key="3">
    <source>
        <dbReference type="EMBL" id="EEC20487.1"/>
    </source>
</evidence>
<dbReference type="InterPro" id="IPR048366">
    <property type="entry name" value="TNP-like_GBD"/>
</dbReference>
<feature type="domain" description="Transposable element P transposase-like RNase H" evidence="1">
    <location>
        <begin position="62"/>
        <end position="194"/>
    </location>
</feature>
<dbReference type="STRING" id="6945.B7QNR5"/>
<sequence length="655" mass="74471">MFRVELYLNPLRGYRKKWPSHLTACASSLFFLGPTAYMNLSKLLSIPPVRVLRDSFRSMDLEPGVVPEILEALQKKMAHWSLEDCTCVLHFDEIPLTESLCYDFKRDKVIGFEDTGTKRSDKVANTALVVTISGLSKRWTQPIAFVLSRTKIDVAALEKLLLTLIEELQPAGVLVKAVVCDQGGCNWDLSRKLGVTLKEPFFIVKGERVYFLFDVPHLLRCTRNNLRNVSALRIGEHTVRWSHIQSLYELPHPLRGRLLRRITDRHIYQSLHGNKVTKFAAQVFSGTMSLAILVFVSLLQLDPDAAQTATFCDRMDQLFDVLNSKTVSPSKPGSFGFALSADPDPKKARKCQDQLDFLKSTASWISQWKFDSKHPPNTIRGWQLTITAVLWLWNDLCQNFGFKQLFTRRLSLERLGAFLRKCRQQHWSKDTPTASQFIVAFKSILVDELFVIPGRSDGEADISVLLAELKRVPVSSAARMDPEEQSEDPLYDTGITTEVQSGDHHQLVQANVRYVFAGRIVHLFQNRFPCGTCCPNLMSRDHKSTSEHRLLESLSTQIFGEHSSGVTVPASSCFQFVVGLEEYFGKYVAIVLELENVSKQLCTHLMRVPDNLFCSPVCKGVFVGLFSRLRLHWHLRLMNAMLRELPASRERRNPK</sequence>
<dbReference type="Proteomes" id="UP000001555">
    <property type="component" value="Unassembled WGS sequence"/>
</dbReference>
<dbReference type="InterPro" id="IPR048365">
    <property type="entry name" value="TNP-like_RNaseH_N"/>
</dbReference>
<protein>
    <submittedName>
        <fullName evidence="3 4">Transposase, putative</fullName>
    </submittedName>
</protein>
<dbReference type="EMBL" id="ABJB011011923">
    <property type="status" value="NOT_ANNOTATED_CDS"/>
    <property type="molecule type" value="Genomic_DNA"/>
</dbReference>
<name>B7QNR5_IXOSC</name>
<dbReference type="InParanoid" id="B7QNR5"/>
<dbReference type="AlphaFoldDB" id="B7QNR5"/>
<dbReference type="VEuPathDB" id="VectorBase:ISCW015154"/>
<keyword evidence="5" id="KW-1185">Reference proteome</keyword>
<dbReference type="VEuPathDB" id="VectorBase:ISCI015154"/>
<proteinExistence type="predicted"/>
<dbReference type="VEuPathDB" id="VectorBase:ISCP_008650"/>
<dbReference type="EMBL" id="DS979830">
    <property type="protein sequence ID" value="EEC20487.1"/>
    <property type="molecule type" value="Genomic_DNA"/>
</dbReference>